<dbReference type="PANTHER" id="PTHR23042">
    <property type="entry name" value="CIRCADIAN PROTEIN CLOCK/ARNT/BMAL/PAS"/>
    <property type="match status" value="1"/>
</dbReference>
<evidence type="ECO:0000259" key="7">
    <source>
        <dbReference type="PROSITE" id="PS50888"/>
    </source>
</evidence>
<evidence type="ECO:0000256" key="4">
    <source>
        <dbReference type="ARBA" id="ARBA00023163"/>
    </source>
</evidence>
<dbReference type="SMART" id="SM00091">
    <property type="entry name" value="PAS"/>
    <property type="match status" value="1"/>
</dbReference>
<organism evidence="8 9">
    <name type="scientific">Amblyomma americanum</name>
    <name type="common">Lone star tick</name>
    <dbReference type="NCBI Taxonomy" id="6943"/>
    <lineage>
        <taxon>Eukaryota</taxon>
        <taxon>Metazoa</taxon>
        <taxon>Ecdysozoa</taxon>
        <taxon>Arthropoda</taxon>
        <taxon>Chelicerata</taxon>
        <taxon>Arachnida</taxon>
        <taxon>Acari</taxon>
        <taxon>Parasitiformes</taxon>
        <taxon>Ixodida</taxon>
        <taxon>Ixodoidea</taxon>
        <taxon>Ixodidae</taxon>
        <taxon>Amblyomminae</taxon>
        <taxon>Amblyomma</taxon>
    </lineage>
</organism>
<keyword evidence="3" id="KW-0238">DNA-binding</keyword>
<dbReference type="InterPro" id="IPR050933">
    <property type="entry name" value="Circadian_TF"/>
</dbReference>
<evidence type="ECO:0000256" key="3">
    <source>
        <dbReference type="ARBA" id="ARBA00023125"/>
    </source>
</evidence>
<feature type="non-terminal residue" evidence="8">
    <location>
        <position position="414"/>
    </location>
</feature>
<reference evidence="8 9" key="1">
    <citation type="journal article" date="2023" name="Arcadia Sci">
        <title>De novo assembly of a long-read Amblyomma americanum tick genome.</title>
        <authorList>
            <person name="Chou S."/>
            <person name="Poskanzer K.E."/>
            <person name="Rollins M."/>
            <person name="Thuy-Boun P.S."/>
        </authorList>
    </citation>
    <scope>NUCLEOTIDE SEQUENCE [LARGE SCALE GENOMIC DNA]</scope>
    <source>
        <strain evidence="8">F_SG_1</strain>
        <tissue evidence="8">Salivary glands</tissue>
    </source>
</reference>
<gene>
    <name evidence="8" type="ORF">V5799_011085</name>
</gene>
<evidence type="ECO:0000256" key="2">
    <source>
        <dbReference type="ARBA" id="ARBA00023015"/>
    </source>
</evidence>
<proteinExistence type="predicted"/>
<dbReference type="InterPro" id="IPR000014">
    <property type="entry name" value="PAS"/>
</dbReference>
<dbReference type="Proteomes" id="UP001321473">
    <property type="component" value="Unassembled WGS sequence"/>
</dbReference>
<dbReference type="InterPro" id="IPR036638">
    <property type="entry name" value="HLH_DNA-bd_sf"/>
</dbReference>
<feature type="domain" description="PAS" evidence="6">
    <location>
        <begin position="169"/>
        <end position="218"/>
    </location>
</feature>
<evidence type="ECO:0000259" key="6">
    <source>
        <dbReference type="PROSITE" id="PS50112"/>
    </source>
</evidence>
<dbReference type="Pfam" id="PF00010">
    <property type="entry name" value="HLH"/>
    <property type="match status" value="1"/>
</dbReference>
<keyword evidence="9" id="KW-1185">Reference proteome</keyword>
<dbReference type="GO" id="GO:0046983">
    <property type="term" value="F:protein dimerization activity"/>
    <property type="evidence" value="ECO:0007669"/>
    <property type="project" value="InterPro"/>
</dbReference>
<dbReference type="Pfam" id="PF14598">
    <property type="entry name" value="PAS_11"/>
    <property type="match status" value="1"/>
</dbReference>
<dbReference type="SUPFAM" id="SSF55785">
    <property type="entry name" value="PYP-like sensor domain (PAS domain)"/>
    <property type="match status" value="1"/>
</dbReference>
<comment type="caution">
    <text evidence="8">The sequence shown here is derived from an EMBL/GenBank/DDBJ whole genome shotgun (WGS) entry which is preliminary data.</text>
</comment>
<name>A0AAQ4EI42_AMBAM</name>
<dbReference type="GO" id="GO:0005737">
    <property type="term" value="C:cytoplasm"/>
    <property type="evidence" value="ECO:0007669"/>
    <property type="project" value="InterPro"/>
</dbReference>
<evidence type="ECO:0000256" key="1">
    <source>
        <dbReference type="ARBA" id="ARBA00022737"/>
    </source>
</evidence>
<dbReference type="GO" id="GO:0003677">
    <property type="term" value="F:DNA binding"/>
    <property type="evidence" value="ECO:0007669"/>
    <property type="project" value="UniProtKB-KW"/>
</dbReference>
<keyword evidence="5" id="KW-0539">Nucleus</keyword>
<accession>A0AAQ4EI42</accession>
<keyword evidence="1" id="KW-0677">Repeat</keyword>
<keyword evidence="2" id="KW-0805">Transcription regulation</keyword>
<dbReference type="GO" id="GO:0045944">
    <property type="term" value="P:positive regulation of transcription by RNA polymerase II"/>
    <property type="evidence" value="ECO:0007669"/>
    <property type="project" value="UniProtKB-ARBA"/>
</dbReference>
<dbReference type="EMBL" id="JARKHS020015471">
    <property type="protein sequence ID" value="KAK8774382.1"/>
    <property type="molecule type" value="Genomic_DNA"/>
</dbReference>
<dbReference type="GO" id="GO:0005667">
    <property type="term" value="C:transcription regulator complex"/>
    <property type="evidence" value="ECO:0007669"/>
    <property type="project" value="InterPro"/>
</dbReference>
<dbReference type="PROSITE" id="PS50888">
    <property type="entry name" value="BHLH"/>
    <property type="match status" value="1"/>
</dbReference>
<dbReference type="InterPro" id="IPR035965">
    <property type="entry name" value="PAS-like_dom_sf"/>
</dbReference>
<dbReference type="PRINTS" id="PR00785">
    <property type="entry name" value="NCTRNSLOCATR"/>
</dbReference>
<dbReference type="GO" id="GO:0005634">
    <property type="term" value="C:nucleus"/>
    <property type="evidence" value="ECO:0007669"/>
    <property type="project" value="InterPro"/>
</dbReference>
<sequence length="414" mass="45851">MNMYITEMSSLVPMCKAMSRKLDKLTVLRMAVQHIKTIRAMLPLKGDFPQRQSRLCPGARRSFFCRMKCKTQATVKEEADTTTGGQRRRKSHSFDRRYSVIHCTGYLKSWAPTKLSLPDDAAAPDDSEGCNLSCLVAVGRVHGDLASSPTTRNALDAEPIQFVSRHAVDGKFLFVDKKATLILGYLPQELLGTACYEYYCQDDVVRLSECHKKVLQTNEAVCTQPYKFRVKEGSFVCLQTTWKAFKNPWTKEVECLVAINTLIRSQEVVIVDSSNGHLDEMLCAGSAVGGQSMDVVMHGTMSAEHGRPMAPARVTLAAHHTGARVGAGKIGRNIAMHVLGNQANTVRRALVPVPHALTFLEYHNEVLGVTKSGLSCLSDMMQSLSFQRESTKTVLVPRCSFDLLRGATRKYGVM</sequence>
<evidence type="ECO:0000256" key="5">
    <source>
        <dbReference type="ARBA" id="ARBA00023242"/>
    </source>
</evidence>
<dbReference type="GO" id="GO:0003700">
    <property type="term" value="F:DNA-binding transcription factor activity"/>
    <property type="evidence" value="ECO:0007669"/>
    <property type="project" value="InterPro"/>
</dbReference>
<protein>
    <submittedName>
        <fullName evidence="8">Uncharacterized protein</fullName>
    </submittedName>
</protein>
<keyword evidence="4" id="KW-0804">Transcription</keyword>
<evidence type="ECO:0000313" key="9">
    <source>
        <dbReference type="Proteomes" id="UP001321473"/>
    </source>
</evidence>
<feature type="domain" description="BHLH" evidence="7">
    <location>
        <begin position="1"/>
        <end position="38"/>
    </location>
</feature>
<dbReference type="Gene3D" id="3.30.450.20">
    <property type="entry name" value="PAS domain"/>
    <property type="match status" value="2"/>
</dbReference>
<dbReference type="InterPro" id="IPR001067">
    <property type="entry name" value="Nuc_translocat"/>
</dbReference>
<dbReference type="InterPro" id="IPR011598">
    <property type="entry name" value="bHLH_dom"/>
</dbReference>
<evidence type="ECO:0000313" key="8">
    <source>
        <dbReference type="EMBL" id="KAK8774382.1"/>
    </source>
</evidence>
<dbReference type="PROSITE" id="PS50112">
    <property type="entry name" value="PAS"/>
    <property type="match status" value="1"/>
</dbReference>
<dbReference type="SUPFAM" id="SSF47459">
    <property type="entry name" value="HLH, helix-loop-helix DNA-binding domain"/>
    <property type="match status" value="1"/>
</dbReference>
<dbReference type="AlphaFoldDB" id="A0AAQ4EI42"/>
<dbReference type="CDD" id="cd00130">
    <property type="entry name" value="PAS"/>
    <property type="match status" value="1"/>
</dbReference>